<comment type="caution">
    <text evidence="8">The sequence shown here is derived from an EMBL/GenBank/DDBJ whole genome shotgun (WGS) entry which is preliminary data.</text>
</comment>
<accession>A0A9P6M4W7</accession>
<evidence type="ECO:0000313" key="9">
    <source>
        <dbReference type="Proteomes" id="UP000738359"/>
    </source>
</evidence>
<dbReference type="FunFam" id="2.130.10.10:FF:001192">
    <property type="entry name" value="Protein SLOW WALKER 1"/>
    <property type="match status" value="1"/>
</dbReference>
<dbReference type="InterPro" id="IPR015943">
    <property type="entry name" value="WD40/YVTN_repeat-like_dom_sf"/>
</dbReference>
<evidence type="ECO:0000256" key="1">
    <source>
        <dbReference type="ARBA" id="ARBA00004604"/>
    </source>
</evidence>
<feature type="repeat" description="WD" evidence="6">
    <location>
        <begin position="119"/>
        <end position="160"/>
    </location>
</feature>
<dbReference type="PANTHER" id="PTHR19924:SF26">
    <property type="entry name" value="U3 SMALL NUCLEOLAR RNA-ASSOCIATED PROTEIN 15 HOMOLOG"/>
    <property type="match status" value="1"/>
</dbReference>
<dbReference type="InterPro" id="IPR019775">
    <property type="entry name" value="WD40_repeat_CS"/>
</dbReference>
<dbReference type="InterPro" id="IPR020472">
    <property type="entry name" value="WD40_PAC1"/>
</dbReference>
<dbReference type="GO" id="GO:0005730">
    <property type="term" value="C:nucleolus"/>
    <property type="evidence" value="ECO:0007669"/>
    <property type="project" value="UniProtKB-SubCell"/>
</dbReference>
<reference evidence="8" key="1">
    <citation type="journal article" date="2020" name="Fungal Divers.">
        <title>Resolving the Mortierellaceae phylogeny through synthesis of multi-gene phylogenetics and phylogenomics.</title>
        <authorList>
            <person name="Vandepol N."/>
            <person name="Liber J."/>
            <person name="Desiro A."/>
            <person name="Na H."/>
            <person name="Kennedy M."/>
            <person name="Barry K."/>
            <person name="Grigoriev I.V."/>
            <person name="Miller A.N."/>
            <person name="O'Donnell K."/>
            <person name="Stajich J.E."/>
            <person name="Bonito G."/>
        </authorList>
    </citation>
    <scope>NUCLEOTIDE SEQUENCE</scope>
    <source>
        <strain evidence="8">CK1249</strain>
    </source>
</reference>
<dbReference type="PRINTS" id="PR00320">
    <property type="entry name" value="GPROTEINBRPT"/>
</dbReference>
<dbReference type="InterPro" id="IPR018983">
    <property type="entry name" value="U3_snoRNA-assocProt_15_C"/>
</dbReference>
<keyword evidence="2" id="KW-0698">rRNA processing</keyword>
<keyword evidence="5" id="KW-0539">Nucleus</keyword>
<dbReference type="PROSITE" id="PS50294">
    <property type="entry name" value="WD_REPEATS_REGION"/>
    <property type="match status" value="3"/>
</dbReference>
<gene>
    <name evidence="8" type="primary">UTP15</name>
    <name evidence="8" type="ORF">BGZ70_003921</name>
</gene>
<dbReference type="PROSITE" id="PS00678">
    <property type="entry name" value="WD_REPEATS_1"/>
    <property type="match status" value="2"/>
</dbReference>
<dbReference type="InterPro" id="IPR036322">
    <property type="entry name" value="WD40_repeat_dom_sf"/>
</dbReference>
<dbReference type="Pfam" id="PF00400">
    <property type="entry name" value="WD40"/>
    <property type="match status" value="3"/>
</dbReference>
<protein>
    <submittedName>
        <fullName evidence="8">SnoRNA-binding rRNA-processing protein</fullName>
    </submittedName>
</protein>
<dbReference type="Proteomes" id="UP000738359">
    <property type="component" value="Unassembled WGS sequence"/>
</dbReference>
<dbReference type="GO" id="GO:0045943">
    <property type="term" value="P:positive regulation of transcription by RNA polymerase I"/>
    <property type="evidence" value="ECO:0007669"/>
    <property type="project" value="TreeGrafter"/>
</dbReference>
<dbReference type="PROSITE" id="PS50082">
    <property type="entry name" value="WD_REPEATS_2"/>
    <property type="match status" value="3"/>
</dbReference>
<proteinExistence type="predicted"/>
<keyword evidence="4" id="KW-0677">Repeat</keyword>
<evidence type="ECO:0000256" key="5">
    <source>
        <dbReference type="ARBA" id="ARBA00023242"/>
    </source>
</evidence>
<feature type="repeat" description="WD" evidence="6">
    <location>
        <begin position="161"/>
        <end position="203"/>
    </location>
</feature>
<dbReference type="Pfam" id="PF09384">
    <property type="entry name" value="UTP15_C"/>
    <property type="match status" value="1"/>
</dbReference>
<keyword evidence="9" id="KW-1185">Reference proteome</keyword>
<dbReference type="Gene3D" id="2.130.10.10">
    <property type="entry name" value="YVTN repeat-like/Quinoprotein amine dehydrogenase"/>
    <property type="match status" value="2"/>
</dbReference>
<evidence type="ECO:0000256" key="2">
    <source>
        <dbReference type="ARBA" id="ARBA00022552"/>
    </source>
</evidence>
<dbReference type="SMART" id="SM00320">
    <property type="entry name" value="WD40"/>
    <property type="match status" value="7"/>
</dbReference>
<dbReference type="AlphaFoldDB" id="A0A9P6M4W7"/>
<dbReference type="SUPFAM" id="SSF50978">
    <property type="entry name" value="WD40 repeat-like"/>
    <property type="match status" value="1"/>
</dbReference>
<evidence type="ECO:0000256" key="3">
    <source>
        <dbReference type="ARBA" id="ARBA00022574"/>
    </source>
</evidence>
<evidence type="ECO:0000256" key="6">
    <source>
        <dbReference type="PROSITE-ProRule" id="PRU00221"/>
    </source>
</evidence>
<evidence type="ECO:0000313" key="8">
    <source>
        <dbReference type="EMBL" id="KAF9965875.1"/>
    </source>
</evidence>
<feature type="repeat" description="WD" evidence="6">
    <location>
        <begin position="245"/>
        <end position="286"/>
    </location>
</feature>
<dbReference type="GO" id="GO:0006364">
    <property type="term" value="P:rRNA processing"/>
    <property type="evidence" value="ECO:0007669"/>
    <property type="project" value="UniProtKB-KW"/>
</dbReference>
<evidence type="ECO:0000256" key="4">
    <source>
        <dbReference type="ARBA" id="ARBA00022737"/>
    </source>
</evidence>
<dbReference type="OrthoDB" id="431715at2759"/>
<evidence type="ECO:0000259" key="7">
    <source>
        <dbReference type="Pfam" id="PF09384"/>
    </source>
</evidence>
<feature type="domain" description="U3 small nucleolar RNA-associated protein 15 C-terminal" evidence="7">
    <location>
        <begin position="353"/>
        <end position="492"/>
    </location>
</feature>
<dbReference type="EMBL" id="JAAAHY010000213">
    <property type="protein sequence ID" value="KAF9965875.1"/>
    <property type="molecule type" value="Genomic_DNA"/>
</dbReference>
<dbReference type="CDD" id="cd00200">
    <property type="entry name" value="WD40"/>
    <property type="match status" value="1"/>
</dbReference>
<dbReference type="PANTHER" id="PTHR19924">
    <property type="entry name" value="UTP15 U3 SMALL NUCLEOLAR RNA-ASSOCIATED PROTEIN 15 FAMILY MEMBER"/>
    <property type="match status" value="1"/>
</dbReference>
<name>A0A9P6M4W7_MORAP</name>
<dbReference type="InterPro" id="IPR001680">
    <property type="entry name" value="WD40_rpt"/>
</dbReference>
<sequence>MSSEFKSLTVKKYPRLPGRKTPESRYWRKFKSPIVVKEFAAVSSIHFSESSPYDFAVTASTRVQIYSSKTHQVKKTISRFKDVAYSGTIRADGRLVVAGDATGLIQIFDVGSRAILRTFRDHRHPVHVAKFSSDKTQILSASDDKTVRIWDMPSETPVTIFTGHEDYIRAGMVSHDNPHLILSGSYDQTVKLWDIRTQGCVMTMNHGAPVECVDMFPDGGVVVSAGGPHLKVFDILAGGRPMHSLSNHQKTVTSMCFDHSYSRLLTGSLDHHVKVYNVQDYSVVHSVKYPAPVMSVALSPDDTHLVAGMAGGLLSIRQRVVKSAEVQTRRAQEEQVRGGSYKYFVRGQKVAGDGDFTLESQKKRRLREYDRYLKAFQYGNALDACLRTNQPAVTTVSLIQELIHRDGLRQALSGRDDISLEPLAQFLVRNINNPRYTALLVDVTMVMIDMYTAVLGQSPLIDELFVRLRAKVKLEIAFQKQLLAVVGSMEMLFAKSTSTSVGVAVHNELASTLNGNGNGSGSSAKASAAPSTSDIASTAAPALSSASTIQSGIKAY</sequence>
<comment type="subcellular location">
    <subcellularLocation>
        <location evidence="1">Nucleus</location>
        <location evidence="1">Nucleolus</location>
    </subcellularLocation>
</comment>
<keyword evidence="3 6" id="KW-0853">WD repeat</keyword>
<organism evidence="8 9">
    <name type="scientific">Mortierella alpina</name>
    <name type="common">Oleaginous fungus</name>
    <name type="synonym">Mortierella renispora</name>
    <dbReference type="NCBI Taxonomy" id="64518"/>
    <lineage>
        <taxon>Eukaryota</taxon>
        <taxon>Fungi</taxon>
        <taxon>Fungi incertae sedis</taxon>
        <taxon>Mucoromycota</taxon>
        <taxon>Mortierellomycotina</taxon>
        <taxon>Mortierellomycetes</taxon>
        <taxon>Mortierellales</taxon>
        <taxon>Mortierellaceae</taxon>
        <taxon>Mortierella</taxon>
    </lineage>
</organism>